<protein>
    <submittedName>
        <fullName evidence="1">Uncharacterized protein</fullName>
    </submittedName>
</protein>
<dbReference type="RefSeq" id="WP_145180519.1">
    <property type="nucleotide sequence ID" value="NZ_CP036266.1"/>
</dbReference>
<evidence type="ECO:0000313" key="1">
    <source>
        <dbReference type="EMBL" id="QDT18749.1"/>
    </source>
</evidence>
<reference evidence="1 2" key="1">
    <citation type="submission" date="2019-02" db="EMBL/GenBank/DDBJ databases">
        <title>Deep-cultivation of Planctomycetes and their phenomic and genomic characterization uncovers novel biology.</title>
        <authorList>
            <person name="Wiegand S."/>
            <person name="Jogler M."/>
            <person name="Boedeker C."/>
            <person name="Pinto D."/>
            <person name="Vollmers J."/>
            <person name="Rivas-Marin E."/>
            <person name="Kohn T."/>
            <person name="Peeters S.H."/>
            <person name="Heuer A."/>
            <person name="Rast P."/>
            <person name="Oberbeckmann S."/>
            <person name="Bunk B."/>
            <person name="Jeske O."/>
            <person name="Meyerdierks A."/>
            <person name="Storesund J.E."/>
            <person name="Kallscheuer N."/>
            <person name="Luecker S."/>
            <person name="Lage O.M."/>
            <person name="Pohl T."/>
            <person name="Merkel B.J."/>
            <person name="Hornburger P."/>
            <person name="Mueller R.-W."/>
            <person name="Bruemmer F."/>
            <person name="Labrenz M."/>
            <person name="Spormann A.M."/>
            <person name="Op den Camp H."/>
            <person name="Overmann J."/>
            <person name="Amann R."/>
            <person name="Jetten M.S.M."/>
            <person name="Mascher T."/>
            <person name="Medema M.H."/>
            <person name="Devos D.P."/>
            <person name="Kaster A.-K."/>
            <person name="Ovreas L."/>
            <person name="Rohde M."/>
            <person name="Galperin M.Y."/>
            <person name="Jogler C."/>
        </authorList>
    </citation>
    <scope>NUCLEOTIDE SEQUENCE [LARGE SCALE GENOMIC DNA]</scope>
    <source>
        <strain evidence="1 2">HG66A1</strain>
    </source>
</reference>
<evidence type="ECO:0000313" key="2">
    <source>
        <dbReference type="Proteomes" id="UP000320421"/>
    </source>
</evidence>
<organism evidence="1 2">
    <name type="scientific">Gimesia chilikensis</name>
    <dbReference type="NCBI Taxonomy" id="2605989"/>
    <lineage>
        <taxon>Bacteria</taxon>
        <taxon>Pseudomonadati</taxon>
        <taxon>Planctomycetota</taxon>
        <taxon>Planctomycetia</taxon>
        <taxon>Planctomycetales</taxon>
        <taxon>Planctomycetaceae</taxon>
        <taxon>Gimesia</taxon>
    </lineage>
</organism>
<dbReference type="EMBL" id="CP036266">
    <property type="protein sequence ID" value="QDT18749.1"/>
    <property type="molecule type" value="Genomic_DNA"/>
</dbReference>
<dbReference type="OrthoDB" id="257240at2"/>
<dbReference type="AlphaFoldDB" id="A0A517PHC5"/>
<gene>
    <name evidence="1" type="ORF">HG66A1_05110</name>
</gene>
<name>A0A517PHC5_9PLAN</name>
<accession>A0A517PHC5</accession>
<dbReference type="PROSITE" id="PS51257">
    <property type="entry name" value="PROKAR_LIPOPROTEIN"/>
    <property type="match status" value="1"/>
</dbReference>
<proteinExistence type="predicted"/>
<sequence>MKIKNTARAGMTGLLVLGISCLVISDRLEAGHKCGHCKMGGLSMFHKGACCSPWRPGFKHKCGHKHKCGSGCGMSSCGCGDSFVDQYYQGVVYGMGNVSQGGCRSCQSGGAVAGAYGMPAGGGLPPQAGLIPAPAVRPTILHYPGTMGIAYRRPTRMMPADGPEGHPRDAGLDIYAPGATDIRVVALNRQRDEMVGYRDPANDDIWEFVTKRPLIPGIQHVYQVYAIFPETGNVPQTRRVRLIMGRIVELSYKPYPPTDGTHR</sequence>
<dbReference type="Proteomes" id="UP000320421">
    <property type="component" value="Chromosome"/>
</dbReference>
<keyword evidence="2" id="KW-1185">Reference proteome</keyword>